<evidence type="ECO:0000313" key="3">
    <source>
        <dbReference type="Proteomes" id="UP000767854"/>
    </source>
</evidence>
<comment type="caution">
    <text evidence="2">The sequence shown here is derived from an EMBL/GenBank/DDBJ whole genome shotgun (WGS) entry which is preliminary data.</text>
</comment>
<dbReference type="EMBL" id="JAFBDT010000001">
    <property type="protein sequence ID" value="MBM7560613.1"/>
    <property type="molecule type" value="Genomic_DNA"/>
</dbReference>
<keyword evidence="3" id="KW-1185">Reference proteome</keyword>
<evidence type="ECO:0000313" key="2">
    <source>
        <dbReference type="EMBL" id="MBM7560613.1"/>
    </source>
</evidence>
<sequence>MSIRPLDMQVVVQKTQDIHPAKQSVVNKQDNELTQAQMQNKVTYVRDRERVLNTEKTELKKIRGDEERHAKGHSKQSDKHDSDEASEKNKKNSSDLEPIGIHFDMKV</sequence>
<feature type="region of interest" description="Disordered" evidence="1">
    <location>
        <begin position="47"/>
        <end position="107"/>
    </location>
</feature>
<proteinExistence type="predicted"/>
<gene>
    <name evidence="2" type="ORF">JOC49_000122</name>
</gene>
<accession>A0ABS2MMJ6</accession>
<name>A0ABS2MMJ6_9FIRM</name>
<dbReference type="RefSeq" id="WP_204661155.1">
    <property type="nucleotide sequence ID" value="NZ_JAFBDT010000001.1"/>
</dbReference>
<evidence type="ECO:0000256" key="1">
    <source>
        <dbReference type="SAM" id="MobiDB-lite"/>
    </source>
</evidence>
<organism evidence="2 3">
    <name type="scientific">Fusibacter tunisiensis</name>
    <dbReference type="NCBI Taxonomy" id="1008308"/>
    <lineage>
        <taxon>Bacteria</taxon>
        <taxon>Bacillati</taxon>
        <taxon>Bacillota</taxon>
        <taxon>Clostridia</taxon>
        <taxon>Eubacteriales</taxon>
        <taxon>Eubacteriales Family XII. Incertae Sedis</taxon>
        <taxon>Fusibacter</taxon>
    </lineage>
</organism>
<feature type="compositionally biased region" description="Basic and acidic residues" evidence="1">
    <location>
        <begin position="47"/>
        <end position="94"/>
    </location>
</feature>
<reference evidence="2 3" key="1">
    <citation type="submission" date="2021-01" db="EMBL/GenBank/DDBJ databases">
        <title>Genomic Encyclopedia of Type Strains, Phase IV (KMG-IV): sequencing the most valuable type-strain genomes for metagenomic binning, comparative biology and taxonomic classification.</title>
        <authorList>
            <person name="Goeker M."/>
        </authorList>
    </citation>
    <scope>NUCLEOTIDE SEQUENCE [LARGE SCALE GENOMIC DNA]</scope>
    <source>
        <strain evidence="2 3">DSM 24436</strain>
    </source>
</reference>
<protein>
    <submittedName>
        <fullName evidence="2">Uncharacterized protein</fullName>
    </submittedName>
</protein>
<dbReference type="Proteomes" id="UP000767854">
    <property type="component" value="Unassembled WGS sequence"/>
</dbReference>